<dbReference type="GeneID" id="111315827"/>
<dbReference type="GO" id="GO:0004129">
    <property type="term" value="F:cytochrome-c oxidase activity"/>
    <property type="evidence" value="ECO:0007669"/>
    <property type="project" value="InterPro"/>
</dbReference>
<comment type="subcellular location">
    <subcellularLocation>
        <location evidence="1">Membrane</location>
        <topology evidence="1">Multi-pass membrane protein</topology>
    </subcellularLocation>
</comment>
<keyword evidence="7" id="KW-1185">Reference proteome</keyword>
<dbReference type="AlphaFoldDB" id="A0A6P6B8S1"/>
<dbReference type="KEGG" id="dzi:111315827"/>
<evidence type="ECO:0000256" key="3">
    <source>
        <dbReference type="ARBA" id="ARBA00022989"/>
    </source>
</evidence>
<dbReference type="Proteomes" id="UP000515121">
    <property type="component" value="Unplaced"/>
</dbReference>
<protein>
    <submittedName>
        <fullName evidence="8">Uncharacterized protein LOC111315827</fullName>
    </submittedName>
</protein>
<dbReference type="InterPro" id="IPR000298">
    <property type="entry name" value="Cyt_c_oxidase-like_su3"/>
</dbReference>
<dbReference type="GO" id="GO:0016020">
    <property type="term" value="C:membrane"/>
    <property type="evidence" value="ECO:0007669"/>
    <property type="project" value="UniProtKB-SubCell"/>
</dbReference>
<evidence type="ECO:0000256" key="1">
    <source>
        <dbReference type="ARBA" id="ARBA00004141"/>
    </source>
</evidence>
<reference evidence="8" key="1">
    <citation type="submission" date="2025-08" db="UniProtKB">
        <authorList>
            <consortium name="RefSeq"/>
        </authorList>
    </citation>
    <scope>IDENTIFICATION</scope>
    <source>
        <tissue evidence="8">Fruit stalk</tissue>
    </source>
</reference>
<evidence type="ECO:0000313" key="8">
    <source>
        <dbReference type="RefSeq" id="XP_022773597.1"/>
    </source>
</evidence>
<evidence type="ECO:0000313" key="7">
    <source>
        <dbReference type="Proteomes" id="UP000515121"/>
    </source>
</evidence>
<evidence type="ECO:0000256" key="5">
    <source>
        <dbReference type="SAM" id="Phobius"/>
    </source>
</evidence>
<organism evidence="7 8">
    <name type="scientific">Durio zibethinus</name>
    <name type="common">Durian</name>
    <dbReference type="NCBI Taxonomy" id="66656"/>
    <lineage>
        <taxon>Eukaryota</taxon>
        <taxon>Viridiplantae</taxon>
        <taxon>Streptophyta</taxon>
        <taxon>Embryophyta</taxon>
        <taxon>Tracheophyta</taxon>
        <taxon>Spermatophyta</taxon>
        <taxon>Magnoliopsida</taxon>
        <taxon>eudicotyledons</taxon>
        <taxon>Gunneridae</taxon>
        <taxon>Pentapetalae</taxon>
        <taxon>rosids</taxon>
        <taxon>malvids</taxon>
        <taxon>Malvales</taxon>
        <taxon>Malvaceae</taxon>
        <taxon>Helicteroideae</taxon>
        <taxon>Durio</taxon>
    </lineage>
</organism>
<name>A0A6P6B8S1_DURZI</name>
<accession>A0A6P6B8S1</accession>
<keyword evidence="2 5" id="KW-0812">Transmembrane</keyword>
<evidence type="ECO:0000259" key="6">
    <source>
        <dbReference type="Pfam" id="PF00510"/>
    </source>
</evidence>
<dbReference type="SUPFAM" id="SSF81452">
    <property type="entry name" value="Cytochrome c oxidase subunit III-like"/>
    <property type="match status" value="1"/>
</dbReference>
<feature type="transmembrane region" description="Helical" evidence="5">
    <location>
        <begin position="39"/>
        <end position="61"/>
    </location>
</feature>
<keyword evidence="3 5" id="KW-1133">Transmembrane helix</keyword>
<dbReference type="OrthoDB" id="1697355at2759"/>
<dbReference type="Pfam" id="PF00510">
    <property type="entry name" value="COX3"/>
    <property type="match status" value="1"/>
</dbReference>
<dbReference type="RefSeq" id="XP_022773597.1">
    <property type="nucleotide sequence ID" value="XM_022917862.1"/>
</dbReference>
<proteinExistence type="predicted"/>
<feature type="domain" description="Heme-copper oxidase subunit III family profile" evidence="6">
    <location>
        <begin position="7"/>
        <end position="118"/>
    </location>
</feature>
<evidence type="ECO:0000256" key="4">
    <source>
        <dbReference type="ARBA" id="ARBA00023136"/>
    </source>
</evidence>
<gene>
    <name evidence="8" type="primary">LOC111315827</name>
</gene>
<sequence>MVFIVVLVLLLRRQFLFVSPSFAFFSDSFFEALTIQIKSLVFAPNILIFVCLTLCSLINMFTSRTIFLSPGAAVTWPHHDILVGKEKRVVYATDFLALVFTGFQGMEYYQALFTISHGHLLVF</sequence>
<keyword evidence="4 5" id="KW-0472">Membrane</keyword>
<dbReference type="InterPro" id="IPR035973">
    <property type="entry name" value="Cyt_c_oxidase_su3-like_sf"/>
</dbReference>
<evidence type="ECO:0000256" key="2">
    <source>
        <dbReference type="ARBA" id="ARBA00022692"/>
    </source>
</evidence>